<dbReference type="InterPro" id="IPR013211">
    <property type="entry name" value="LVIVD"/>
</dbReference>
<accession>A0A381YJR0</accession>
<organism evidence="1">
    <name type="scientific">marine metagenome</name>
    <dbReference type="NCBI Taxonomy" id="408172"/>
    <lineage>
        <taxon>unclassified sequences</taxon>
        <taxon>metagenomes</taxon>
        <taxon>ecological metagenomes</taxon>
    </lineage>
</organism>
<sequence length="459" mass="49439">MILLFTILISINFGLGKNLIIHGTYDPTSRELLDVEIVGNTLIIPGNLQGIEFYNIANPQTPAHLANLQLQGGGGGGNTRCYYARGSGNVVYITTHRGVALVNISNPSNPQNLGYISGTYGNNFILENMDISGNILAVCAHADGVLFFNISNPANPGLISTAQMENAWAILLHENFAYTADGENIRILDISNIENPFEVNSLSTGSAIKDLAIANGFLYAALGSGGVSVFDVNAPESPLLLDNYNTGGLANRIQPFEGKIAVSDWDDVEVLEWNGTELERIGFKANGRRTMAINSSGNYIYSAEWMLLQVFEFGEIAGADIDISSWELNYPFVENGDSYTLNLDVTNNGNSSLIIEDQYTTNPDFQIENYLQDLTPGETQSVNITYNADGGNAAGGYDIFTNDLDESHIVCELNGNIDGVNVGETAPDFELDIAANGTGTFQLSDHLGQIVVIAFFSPG</sequence>
<dbReference type="InterPro" id="IPR011044">
    <property type="entry name" value="Quino_amine_DH_bsu"/>
</dbReference>
<evidence type="ECO:0000313" key="1">
    <source>
        <dbReference type="EMBL" id="SVA77308.1"/>
    </source>
</evidence>
<dbReference type="SUPFAM" id="SSF50969">
    <property type="entry name" value="YVTN repeat-like/Quinoprotein amine dehydrogenase"/>
    <property type="match status" value="1"/>
</dbReference>
<dbReference type="Pfam" id="PF08309">
    <property type="entry name" value="LVIVD"/>
    <property type="match status" value="3"/>
</dbReference>
<proteinExistence type="predicted"/>
<evidence type="ECO:0008006" key="2">
    <source>
        <dbReference type="Google" id="ProtNLM"/>
    </source>
</evidence>
<protein>
    <recommendedName>
        <fullName evidence="2">DUF1573 domain-containing protein</fullName>
    </recommendedName>
</protein>
<dbReference type="AlphaFoldDB" id="A0A381YJR0"/>
<dbReference type="Gene3D" id="2.60.40.10">
    <property type="entry name" value="Immunoglobulins"/>
    <property type="match status" value="1"/>
</dbReference>
<name>A0A381YJR0_9ZZZZ</name>
<gene>
    <name evidence="1" type="ORF">METZ01_LOCUS130162</name>
</gene>
<dbReference type="InterPro" id="IPR013783">
    <property type="entry name" value="Ig-like_fold"/>
</dbReference>
<dbReference type="EMBL" id="UINC01018409">
    <property type="protein sequence ID" value="SVA77308.1"/>
    <property type="molecule type" value="Genomic_DNA"/>
</dbReference>
<reference evidence="1" key="1">
    <citation type="submission" date="2018-05" db="EMBL/GenBank/DDBJ databases">
        <authorList>
            <person name="Lanie J.A."/>
            <person name="Ng W.-L."/>
            <person name="Kazmierczak K.M."/>
            <person name="Andrzejewski T.M."/>
            <person name="Davidsen T.M."/>
            <person name="Wayne K.J."/>
            <person name="Tettelin H."/>
            <person name="Glass J.I."/>
            <person name="Rusch D."/>
            <person name="Podicherti R."/>
            <person name="Tsui H.-C.T."/>
            <person name="Winkler M.E."/>
        </authorList>
    </citation>
    <scope>NUCLEOTIDE SEQUENCE</scope>
</reference>